<evidence type="ECO:0000313" key="8">
    <source>
        <dbReference type="EMBL" id="QZT34802.1"/>
    </source>
</evidence>
<evidence type="ECO:0000313" key="9">
    <source>
        <dbReference type="Proteomes" id="UP000010716"/>
    </source>
</evidence>
<evidence type="ECO:0000313" key="10">
    <source>
        <dbReference type="Proteomes" id="UP000825179"/>
    </source>
</evidence>
<dbReference type="GO" id="GO:0008113">
    <property type="term" value="F:peptide-methionine (S)-S-oxide reductase activity"/>
    <property type="evidence" value="ECO:0007669"/>
    <property type="project" value="UniProtKB-UniRule"/>
</dbReference>
<dbReference type="EMBL" id="AFCE01000145">
    <property type="protein sequence ID" value="EGL82545.1"/>
    <property type="molecule type" value="Genomic_DNA"/>
</dbReference>
<evidence type="ECO:0000259" key="6">
    <source>
        <dbReference type="Pfam" id="PF01625"/>
    </source>
</evidence>
<evidence type="ECO:0000256" key="2">
    <source>
        <dbReference type="ARBA" id="ARBA00023002"/>
    </source>
</evidence>
<dbReference type="InterPro" id="IPR002569">
    <property type="entry name" value="Met_Sox_Rdtase_MsrA_dom"/>
</dbReference>
<comment type="catalytic activity">
    <reaction evidence="4 5">
        <text>[thioredoxin]-disulfide + L-methionine + H2O = L-methionine (S)-S-oxide + [thioredoxin]-dithiol</text>
        <dbReference type="Rhea" id="RHEA:19993"/>
        <dbReference type="Rhea" id="RHEA-COMP:10698"/>
        <dbReference type="Rhea" id="RHEA-COMP:10700"/>
        <dbReference type="ChEBI" id="CHEBI:15377"/>
        <dbReference type="ChEBI" id="CHEBI:29950"/>
        <dbReference type="ChEBI" id="CHEBI:50058"/>
        <dbReference type="ChEBI" id="CHEBI:57844"/>
        <dbReference type="ChEBI" id="CHEBI:58772"/>
        <dbReference type="EC" id="1.8.4.11"/>
    </reaction>
</comment>
<dbReference type="PANTHER" id="PTHR43774">
    <property type="entry name" value="PEPTIDE METHIONINE SULFOXIDE REDUCTASE"/>
    <property type="match status" value="1"/>
</dbReference>
<comment type="catalytic activity">
    <reaction evidence="3 5">
        <text>L-methionyl-[protein] + [thioredoxin]-disulfide + H2O = L-methionyl-(S)-S-oxide-[protein] + [thioredoxin]-dithiol</text>
        <dbReference type="Rhea" id="RHEA:14217"/>
        <dbReference type="Rhea" id="RHEA-COMP:10698"/>
        <dbReference type="Rhea" id="RHEA-COMP:10700"/>
        <dbReference type="Rhea" id="RHEA-COMP:12313"/>
        <dbReference type="Rhea" id="RHEA-COMP:12315"/>
        <dbReference type="ChEBI" id="CHEBI:15377"/>
        <dbReference type="ChEBI" id="CHEBI:16044"/>
        <dbReference type="ChEBI" id="CHEBI:29950"/>
        <dbReference type="ChEBI" id="CHEBI:44120"/>
        <dbReference type="ChEBI" id="CHEBI:50058"/>
        <dbReference type="EC" id="1.8.4.11"/>
    </reaction>
</comment>
<dbReference type="PANTHER" id="PTHR43774:SF1">
    <property type="entry name" value="PEPTIDE METHIONINE SULFOXIDE REDUCTASE MSRA 2"/>
    <property type="match status" value="1"/>
</dbReference>
<dbReference type="KEGG" id="cthu:HUR95_05915"/>
<dbReference type="RefSeq" id="WP_007505073.1">
    <property type="nucleotide sequence ID" value="NZ_AFCE01000145.1"/>
</dbReference>
<dbReference type="eggNOG" id="COG0225">
    <property type="taxonomic scope" value="Bacteria"/>
</dbReference>
<evidence type="ECO:0000256" key="3">
    <source>
        <dbReference type="ARBA" id="ARBA00047806"/>
    </source>
</evidence>
<reference evidence="8 10" key="2">
    <citation type="journal article" date="2020" name="Extremophiles">
        <title>Genomic analysis of Caldalkalibacillus thermarum TA2.A1 reveals aerobic alkaliphilic metabolism and evolutionary hallmarks linking alkaliphilic bacteria and plant life.</title>
        <authorList>
            <person name="de Jong S.I."/>
            <person name="van den Broek M.A."/>
            <person name="Merkel A.Y."/>
            <person name="de la Torre Cortes P."/>
            <person name="Kalamorz F."/>
            <person name="Cook G.M."/>
            <person name="van Loosdrecht M.C.M."/>
            <person name="McMillan D.G.G."/>
        </authorList>
    </citation>
    <scope>NUCLEOTIDE SEQUENCE [LARGE SCALE GENOMIC DNA]</scope>
    <source>
        <strain evidence="8 10">TA2.A1</strain>
    </source>
</reference>
<dbReference type="EC" id="1.8.4.11" evidence="5"/>
<gene>
    <name evidence="5 8" type="primary">msrA</name>
    <name evidence="7" type="ORF">CathTA2_1907</name>
    <name evidence="8" type="ORF">HUR95_05915</name>
</gene>
<dbReference type="EMBL" id="CP082237">
    <property type="protein sequence ID" value="QZT34802.1"/>
    <property type="molecule type" value="Genomic_DNA"/>
</dbReference>
<proteinExistence type="inferred from homology"/>
<evidence type="ECO:0000256" key="4">
    <source>
        <dbReference type="ARBA" id="ARBA00048782"/>
    </source>
</evidence>
<dbReference type="FunFam" id="3.30.1060.10:FF:000003">
    <property type="entry name" value="Peptide methionine sulfoxide reductase MsrA"/>
    <property type="match status" value="1"/>
</dbReference>
<dbReference type="Proteomes" id="UP000010716">
    <property type="component" value="Unassembled WGS sequence"/>
</dbReference>
<reference evidence="8" key="3">
    <citation type="submission" date="2021-08" db="EMBL/GenBank/DDBJ databases">
        <authorList>
            <person name="de Jong S."/>
            <person name="van den Broek M."/>
            <person name="Merkel A."/>
            <person name="de la Torre Cortes P."/>
            <person name="Kalamorz F."/>
            <person name="Cook G."/>
            <person name="van Loosdrecht M."/>
            <person name="McMillan D."/>
        </authorList>
    </citation>
    <scope>NUCLEOTIDE SEQUENCE</scope>
    <source>
        <strain evidence="8">TA2.A1</strain>
    </source>
</reference>
<comment type="function">
    <text evidence="5">Has an important function as a repair enzyme for proteins that have been inactivated by oxidation. Catalyzes the reversible oxidation-reduction of methionine sulfoxide in proteins to methionine.</text>
</comment>
<dbReference type="Pfam" id="PF01625">
    <property type="entry name" value="PMSR"/>
    <property type="match status" value="1"/>
</dbReference>
<accession>F5L7V7</accession>
<sequence>MTDKQYKLATFAGGCFWCMVPPFEEQEGVIRIVSGYTGGHKPHPTYEEVCAGTTGHYEAVQITYDPERITYDQLLDIFWRQIDPTDPGGQFYDRGDSYRTAIFYHDEEQRQKAEVSKQALEESGIFDKPIVTQILPASPFYPAEEYHQDYHKKNPFRYKLYRLGSGRDEFIKKHWQKDGN</sequence>
<dbReference type="OrthoDB" id="4174719at2"/>
<evidence type="ECO:0000256" key="1">
    <source>
        <dbReference type="ARBA" id="ARBA00005591"/>
    </source>
</evidence>
<comment type="similarity">
    <text evidence="1 5">Belongs to the MsrA Met sulfoxide reductase family.</text>
</comment>
<organism evidence="7 9">
    <name type="scientific">Caldalkalibacillus thermarum (strain TA2.A1)</name>
    <dbReference type="NCBI Taxonomy" id="986075"/>
    <lineage>
        <taxon>Bacteria</taxon>
        <taxon>Bacillati</taxon>
        <taxon>Bacillota</taxon>
        <taxon>Bacilli</taxon>
        <taxon>Bacillales</taxon>
        <taxon>Bacillaceae</taxon>
        <taxon>Caldalkalibacillus</taxon>
    </lineage>
</organism>
<feature type="domain" description="Peptide methionine sulphoxide reductase MsrA" evidence="6">
    <location>
        <begin position="9"/>
        <end position="159"/>
    </location>
</feature>
<dbReference type="InterPro" id="IPR036509">
    <property type="entry name" value="Met_Sox_Rdtase_MsrA_sf"/>
</dbReference>
<dbReference type="Proteomes" id="UP000825179">
    <property type="component" value="Chromosome"/>
</dbReference>
<reference evidence="7 9" key="1">
    <citation type="journal article" date="2011" name="J. Bacteriol.">
        <title>Draft genome sequence of the thermoalkaliphilic Caldalkalibacillus thermarum strain TA2.A1.</title>
        <authorList>
            <person name="Kalamorz F."/>
            <person name="Keis S."/>
            <person name="McMillan D.G."/>
            <person name="Olsson K."/>
            <person name="Stanton J.A."/>
            <person name="Stockwell P."/>
            <person name="Black M.A."/>
            <person name="Klingeman D.M."/>
            <person name="Land M.L."/>
            <person name="Han C.S."/>
            <person name="Martin S.L."/>
            <person name="Becher S.A."/>
            <person name="Peddie C.J."/>
            <person name="Morgan H.W."/>
            <person name="Matthies D."/>
            <person name="Preiss L."/>
            <person name="Meier T."/>
            <person name="Brown S.D."/>
            <person name="Cook G.M."/>
        </authorList>
    </citation>
    <scope>NUCLEOTIDE SEQUENCE [LARGE SCALE GENOMIC DNA]</scope>
    <source>
        <strain evidence="7 9">TA2.A1</strain>
    </source>
</reference>
<dbReference type="SUPFAM" id="SSF55068">
    <property type="entry name" value="Peptide methionine sulfoxide reductase"/>
    <property type="match status" value="1"/>
</dbReference>
<dbReference type="Gene3D" id="3.30.1060.10">
    <property type="entry name" value="Peptide methionine sulphoxide reductase MsrA"/>
    <property type="match status" value="1"/>
</dbReference>
<dbReference type="AlphaFoldDB" id="F5L7V7"/>
<dbReference type="NCBIfam" id="TIGR00401">
    <property type="entry name" value="msrA"/>
    <property type="match status" value="1"/>
</dbReference>
<protein>
    <recommendedName>
        <fullName evidence="5">Peptide methionine sulfoxide reductase MsrA</fullName>
        <shortName evidence="5">Protein-methionine-S-oxide reductase</shortName>
        <ecNumber evidence="5">1.8.4.11</ecNumber>
    </recommendedName>
    <alternativeName>
        <fullName evidence="5">Peptide-methionine (S)-S-oxide reductase</fullName>
        <shortName evidence="5">Peptide Met(O) reductase</shortName>
    </alternativeName>
</protein>
<evidence type="ECO:0000256" key="5">
    <source>
        <dbReference type="HAMAP-Rule" id="MF_01401"/>
    </source>
</evidence>
<evidence type="ECO:0000313" key="7">
    <source>
        <dbReference type="EMBL" id="EGL82545.1"/>
    </source>
</evidence>
<feature type="active site" evidence="5">
    <location>
        <position position="15"/>
    </location>
</feature>
<keyword evidence="10" id="KW-1185">Reference proteome</keyword>
<name>F5L7V7_CALTT</name>
<dbReference type="HAMAP" id="MF_01401">
    <property type="entry name" value="MsrA"/>
    <property type="match status" value="1"/>
</dbReference>
<keyword evidence="2 5" id="KW-0560">Oxidoreductase</keyword>